<dbReference type="PANTHER" id="PTHR13900:SF0">
    <property type="entry name" value="TRANSCRIPTION INITIATION FACTOR TFIID SUBUNIT 1"/>
    <property type="match status" value="1"/>
</dbReference>
<dbReference type="OrthoDB" id="5752at2759"/>
<dbReference type="Pfam" id="PF12157">
    <property type="entry name" value="DUF3591"/>
    <property type="match status" value="1"/>
</dbReference>
<dbReference type="OMA" id="FCKNRLK"/>
<dbReference type="GO" id="GO:0005669">
    <property type="term" value="C:transcription factor TFIID complex"/>
    <property type="evidence" value="ECO:0007669"/>
    <property type="project" value="InterPro"/>
</dbReference>
<dbReference type="PANTHER" id="PTHR13900">
    <property type="entry name" value="TRANSCRIPTION INITIATION FACTOR TFIID"/>
    <property type="match status" value="1"/>
</dbReference>
<evidence type="ECO:0000256" key="8">
    <source>
        <dbReference type="SAM" id="MobiDB-lite"/>
    </source>
</evidence>
<dbReference type="InterPro" id="IPR041670">
    <property type="entry name" value="Znf-CCHC_6"/>
</dbReference>
<evidence type="ECO:0000313" key="11">
    <source>
        <dbReference type="Proteomes" id="UP000014978"/>
    </source>
</evidence>
<organism evidence="10 11">
    <name type="scientific">Spraguea lophii (strain 42_110)</name>
    <name type="common">Microsporidian parasite</name>
    <dbReference type="NCBI Taxonomy" id="1358809"/>
    <lineage>
        <taxon>Eukaryota</taxon>
        <taxon>Fungi</taxon>
        <taxon>Fungi incertae sedis</taxon>
        <taxon>Microsporidia</taxon>
        <taxon>Spragueidae</taxon>
        <taxon>Spraguea</taxon>
    </lineage>
</organism>
<dbReference type="SMART" id="SM00297">
    <property type="entry name" value="BROMO"/>
    <property type="match status" value="1"/>
</dbReference>
<evidence type="ECO:0000259" key="9">
    <source>
        <dbReference type="PROSITE" id="PS50014"/>
    </source>
</evidence>
<dbReference type="PROSITE" id="PS50014">
    <property type="entry name" value="BROMODOMAIN_2"/>
    <property type="match status" value="1"/>
</dbReference>
<keyword evidence="10" id="KW-0396">Initiation factor</keyword>
<comment type="subcellular location">
    <subcellularLocation>
        <location evidence="1">Nucleus</location>
    </subcellularLocation>
</comment>
<proteinExistence type="inferred from homology"/>
<dbReference type="FunCoup" id="S7W5Z7">
    <property type="interactions" value="21"/>
</dbReference>
<accession>S7W5Z7</accession>
<keyword evidence="5" id="KW-0804">Transcription</keyword>
<evidence type="ECO:0000256" key="2">
    <source>
        <dbReference type="ARBA" id="ARBA00009064"/>
    </source>
</evidence>
<dbReference type="PRINTS" id="PR00503">
    <property type="entry name" value="BROMODOMAIN"/>
</dbReference>
<dbReference type="GO" id="GO:0004402">
    <property type="term" value="F:histone acetyltransferase activity"/>
    <property type="evidence" value="ECO:0007669"/>
    <property type="project" value="InterPro"/>
</dbReference>
<keyword evidence="11" id="KW-1185">Reference proteome</keyword>
<gene>
    <name evidence="10" type="ORF">SLOPH_2461</name>
</gene>
<dbReference type="STRING" id="1358809.S7W5Z7"/>
<protein>
    <submittedName>
        <fullName evidence="10">Transcription initiation factor TFIID subunit 111 kDa</fullName>
    </submittedName>
</protein>
<dbReference type="InterPro" id="IPR018359">
    <property type="entry name" value="Bromodomain_CS"/>
</dbReference>
<evidence type="ECO:0000256" key="3">
    <source>
        <dbReference type="ARBA" id="ARBA00023015"/>
    </source>
</evidence>
<dbReference type="GO" id="GO:0003743">
    <property type="term" value="F:translation initiation factor activity"/>
    <property type="evidence" value="ECO:0007669"/>
    <property type="project" value="UniProtKB-KW"/>
</dbReference>
<keyword evidence="3" id="KW-0805">Transcription regulation</keyword>
<dbReference type="InParanoid" id="S7W5Z7"/>
<evidence type="ECO:0000256" key="1">
    <source>
        <dbReference type="ARBA" id="ARBA00004123"/>
    </source>
</evidence>
<name>S7W5Z7_SPRLO</name>
<dbReference type="Pfam" id="PF00439">
    <property type="entry name" value="Bromodomain"/>
    <property type="match status" value="1"/>
</dbReference>
<dbReference type="GO" id="GO:0016251">
    <property type="term" value="F:RNA polymerase II general transcription initiation factor activity"/>
    <property type="evidence" value="ECO:0007669"/>
    <property type="project" value="InterPro"/>
</dbReference>
<dbReference type="AlphaFoldDB" id="S7W5Z7"/>
<dbReference type="InterPro" id="IPR040240">
    <property type="entry name" value="TAF1"/>
</dbReference>
<dbReference type="InterPro" id="IPR022591">
    <property type="entry name" value="TAF1_HAT_dom"/>
</dbReference>
<dbReference type="PROSITE" id="PS00633">
    <property type="entry name" value="BROMODOMAIN_1"/>
    <property type="match status" value="1"/>
</dbReference>
<dbReference type="Gene3D" id="1.20.920.10">
    <property type="entry name" value="Bromodomain-like"/>
    <property type="match status" value="1"/>
</dbReference>
<keyword evidence="4 7" id="KW-0103">Bromodomain</keyword>
<comment type="caution">
    <text evidence="10">The sequence shown here is derived from an EMBL/GenBank/DDBJ whole genome shotgun (WGS) entry which is preliminary data.</text>
</comment>
<dbReference type="SUPFAM" id="SSF47370">
    <property type="entry name" value="Bromodomain"/>
    <property type="match status" value="1"/>
</dbReference>
<keyword evidence="6" id="KW-0539">Nucleus</keyword>
<comment type="similarity">
    <text evidence="2">Belongs to the TAF1 family.</text>
</comment>
<dbReference type="VEuPathDB" id="MicrosporidiaDB:SLOPH_2461"/>
<dbReference type="GO" id="GO:0017025">
    <property type="term" value="F:TBP-class protein binding"/>
    <property type="evidence" value="ECO:0007669"/>
    <property type="project" value="InterPro"/>
</dbReference>
<feature type="region of interest" description="Disordered" evidence="8">
    <location>
        <begin position="849"/>
        <end position="871"/>
    </location>
</feature>
<dbReference type="Proteomes" id="UP000014978">
    <property type="component" value="Unassembled WGS sequence"/>
</dbReference>
<dbReference type="EMBL" id="ATCN01000958">
    <property type="protein sequence ID" value="EPR78186.1"/>
    <property type="molecule type" value="Genomic_DNA"/>
</dbReference>
<evidence type="ECO:0000256" key="4">
    <source>
        <dbReference type="ARBA" id="ARBA00023117"/>
    </source>
</evidence>
<dbReference type="GO" id="GO:0051123">
    <property type="term" value="P:RNA polymerase II preinitiation complex assembly"/>
    <property type="evidence" value="ECO:0007669"/>
    <property type="project" value="TreeGrafter"/>
</dbReference>
<dbReference type="InterPro" id="IPR001487">
    <property type="entry name" value="Bromodomain"/>
</dbReference>
<dbReference type="HOGENOM" id="CLU_327073_0_0_1"/>
<evidence type="ECO:0000256" key="5">
    <source>
        <dbReference type="ARBA" id="ARBA00023163"/>
    </source>
</evidence>
<feature type="compositionally biased region" description="Basic and acidic residues" evidence="8">
    <location>
        <begin position="854"/>
        <end position="871"/>
    </location>
</feature>
<evidence type="ECO:0000313" key="10">
    <source>
        <dbReference type="EMBL" id="EPR78186.1"/>
    </source>
</evidence>
<dbReference type="Pfam" id="PF15288">
    <property type="entry name" value="zf-CCHC_6"/>
    <property type="match status" value="1"/>
</dbReference>
<evidence type="ECO:0000256" key="7">
    <source>
        <dbReference type="PROSITE-ProRule" id="PRU00035"/>
    </source>
</evidence>
<keyword evidence="10" id="KW-0648">Protein biosynthesis</keyword>
<feature type="domain" description="Bromo" evidence="9">
    <location>
        <begin position="757"/>
        <end position="827"/>
    </location>
</feature>
<reference evidence="11" key="1">
    <citation type="journal article" date="2013" name="PLoS Genet.">
        <title>The genome of Spraguea lophii and the basis of host-microsporidian interactions.</title>
        <authorList>
            <person name="Campbell S.E."/>
            <person name="Williams T.A."/>
            <person name="Yousuf A."/>
            <person name="Soanes D.M."/>
            <person name="Paszkiewicz K.H."/>
            <person name="Williams B.A.P."/>
        </authorList>
    </citation>
    <scope>NUCLEOTIDE SEQUENCE [LARGE SCALE GENOMIC DNA]</scope>
    <source>
        <strain evidence="11">42_110</strain>
    </source>
</reference>
<evidence type="ECO:0000256" key="6">
    <source>
        <dbReference type="ARBA" id="ARBA00023242"/>
    </source>
</evidence>
<sequence>MPMRINANENCADEKKKINFLDILVPYKPYEYKLKKYKIRNPTSDKISYEVDDQIKFRQNLYEEQEERKNTFGKNLMVKRNIYQKKFEKEVKQKLGGDKDTKKYINIEKEVLRPIDYIEWEKDIIYDETEEKNMSEHTKILNYQEKVRKKEIVNDIFEKQWESQIFYDEQDVGNILTHVIIQDNDPNLVLEKIEHKKRTKSKKKYKESLNLENPFKSKYNLSNDKYYSDRAPTEQNFGVLGLQHTLPALKLYPKLYRTCFTNDELRNMHRPVIKIKKGTIIRFEEHASSKFTTSSVIKKATELSLNDFSDFLLFEYSEEYPLVLSNPGMISLFTTYYRKSSSGDEPGVVEDNMKILDVDEVSPFMNFGDVNPGCILSEISNNLYKAPIFMHKTDRFLLILQKNENKEYVGYIRPFKNIYVVGQIFPLQEIFGPHSRKYNIFCKNRLKVTAFKIFQRKENKEKTLKAHQLNDLFPQFSEGSKRKCLREYAEPIRKGKENVWTLKHNITSLLEEELRKLITPEDTCLYESMLSGERLLKDCGHVFREGEENEEIVLSPWVLSRNFVSAYNGRGLLELSGAGDPTGIGQGFSFVKLSQKKGDTERKYTNEALNKYKGQIQKIWNAQNEFLSSTPTIEYDENKDTVIEEVKSIKEEKKEKSESNKYLLIKRTISINGIEEEEEEKIYDKEIIDLYLKRRKKIKTEDKKPGLKCGSCGQIGHMKTNKSCPNFIMSSKKKILIKKSPKAVLGEIIAQIISSFFSLPYSVAFHRPVSAKKFPDYHTYIKSPMDLGTMRTKAKNAKYNNYSEFIEDTKLMTANCKVYNGTEHSLTKLAFEIEEKAINFYERKKEEMEEIEKEIEAKNNKTENKDEVKLP</sequence>
<dbReference type="InterPro" id="IPR036427">
    <property type="entry name" value="Bromodomain-like_sf"/>
</dbReference>